<keyword evidence="15" id="KW-1185">Reference proteome</keyword>
<keyword evidence="6" id="KW-0479">Metal-binding</keyword>
<dbReference type="CDD" id="cd16571">
    <property type="entry name" value="RING-HC_SIAHs"/>
    <property type="match status" value="1"/>
</dbReference>
<dbReference type="Pfam" id="PF21362">
    <property type="entry name" value="Sina_RING"/>
    <property type="match status" value="1"/>
</dbReference>
<dbReference type="InterPro" id="IPR044286">
    <property type="entry name" value="SINL_plant"/>
</dbReference>
<dbReference type="EMBL" id="JAAMPC010000002">
    <property type="protein sequence ID" value="KAG2325202.1"/>
    <property type="molecule type" value="Genomic_DNA"/>
</dbReference>
<keyword evidence="9" id="KW-0862">Zinc</keyword>
<accession>A0A8X7W955</accession>
<keyword evidence="5" id="KW-0808">Transferase</keyword>
<keyword evidence="7 11" id="KW-0863">Zinc-finger</keyword>
<dbReference type="Gene3D" id="3.30.40.10">
    <property type="entry name" value="Zinc/RING finger domain, C3HC4 (zinc finger)"/>
    <property type="match status" value="1"/>
</dbReference>
<comment type="function">
    <text evidence="10">E3 ubiquitin-protein ligase that mediates ubiquitination and subsequent proteasomal degradation of target proteins. E3 ubiquitin ligases accept ubiquitin from an E2 ubiquitin-conjugating enzyme in the form of a thioester and then directly transfers the ubiquitin to targeted substrates. It probably triggers the ubiquitin-mediated degradation of different substrates.</text>
</comment>
<gene>
    <name evidence="14" type="ORF">Bca52824_007930</name>
</gene>
<dbReference type="InterPro" id="IPR013083">
    <property type="entry name" value="Znf_RING/FYVE/PHD"/>
</dbReference>
<dbReference type="AlphaFoldDB" id="A0A8X7W955"/>
<evidence type="ECO:0000259" key="12">
    <source>
        <dbReference type="PROSITE" id="PS50089"/>
    </source>
</evidence>
<dbReference type="SUPFAM" id="SSF57850">
    <property type="entry name" value="RING/U-box"/>
    <property type="match status" value="1"/>
</dbReference>
<feature type="domain" description="SIAH-type" evidence="13">
    <location>
        <begin position="91"/>
        <end position="149"/>
    </location>
</feature>
<dbReference type="PROSITE" id="PS50089">
    <property type="entry name" value="ZF_RING_2"/>
    <property type="match status" value="1"/>
</dbReference>
<evidence type="ECO:0000256" key="8">
    <source>
        <dbReference type="ARBA" id="ARBA00022786"/>
    </source>
</evidence>
<dbReference type="PANTHER" id="PTHR46632">
    <property type="entry name" value="E3 UBIQUITIN-PROTEIN LIGASE SINA-LIKE 4"/>
    <property type="match status" value="1"/>
</dbReference>
<dbReference type="PANTHER" id="PTHR46632:SF3">
    <property type="entry name" value="E3 UBIQUITIN-PROTEIN LIGASE SINA-LIKE 7-RELATED"/>
    <property type="match status" value="1"/>
</dbReference>
<feature type="domain" description="RING-type" evidence="12">
    <location>
        <begin position="38"/>
        <end position="73"/>
    </location>
</feature>
<evidence type="ECO:0000256" key="7">
    <source>
        <dbReference type="ARBA" id="ARBA00022771"/>
    </source>
</evidence>
<dbReference type="GO" id="GO:0061630">
    <property type="term" value="F:ubiquitin protein ligase activity"/>
    <property type="evidence" value="ECO:0007669"/>
    <property type="project" value="UniProtKB-EC"/>
</dbReference>
<evidence type="ECO:0000256" key="9">
    <source>
        <dbReference type="ARBA" id="ARBA00022833"/>
    </source>
</evidence>
<organism evidence="14 15">
    <name type="scientific">Brassica carinata</name>
    <name type="common">Ethiopian mustard</name>
    <name type="synonym">Abyssinian cabbage</name>
    <dbReference type="NCBI Taxonomy" id="52824"/>
    <lineage>
        <taxon>Eukaryota</taxon>
        <taxon>Viridiplantae</taxon>
        <taxon>Streptophyta</taxon>
        <taxon>Embryophyta</taxon>
        <taxon>Tracheophyta</taxon>
        <taxon>Spermatophyta</taxon>
        <taxon>Magnoliopsida</taxon>
        <taxon>eudicotyledons</taxon>
        <taxon>Gunneridae</taxon>
        <taxon>Pentapetalae</taxon>
        <taxon>rosids</taxon>
        <taxon>malvids</taxon>
        <taxon>Brassicales</taxon>
        <taxon>Brassicaceae</taxon>
        <taxon>Brassiceae</taxon>
        <taxon>Brassica</taxon>
    </lineage>
</organism>
<dbReference type="InterPro" id="IPR013010">
    <property type="entry name" value="Znf_SIAH"/>
</dbReference>
<name>A0A8X7W955_BRACI</name>
<dbReference type="OrthoDB" id="4788989at2759"/>
<dbReference type="InterPro" id="IPR001841">
    <property type="entry name" value="Znf_RING"/>
</dbReference>
<evidence type="ECO:0000256" key="5">
    <source>
        <dbReference type="ARBA" id="ARBA00022679"/>
    </source>
</evidence>
<proteinExistence type="inferred from homology"/>
<evidence type="ECO:0000259" key="13">
    <source>
        <dbReference type="PROSITE" id="PS51081"/>
    </source>
</evidence>
<dbReference type="Proteomes" id="UP000886595">
    <property type="component" value="Unassembled WGS sequence"/>
</dbReference>
<comment type="catalytic activity">
    <reaction evidence="1">
        <text>S-ubiquitinyl-[E2 ubiquitin-conjugating enzyme]-L-cysteine + [acceptor protein]-L-lysine = [E2 ubiquitin-conjugating enzyme]-L-cysteine + N(6)-ubiquitinyl-[acceptor protein]-L-lysine.</text>
        <dbReference type="EC" id="2.3.2.27"/>
    </reaction>
</comment>
<dbReference type="PROSITE" id="PS51081">
    <property type="entry name" value="ZF_SIAH"/>
    <property type="match status" value="1"/>
</dbReference>
<keyword evidence="8" id="KW-0833">Ubl conjugation pathway</keyword>
<evidence type="ECO:0000256" key="2">
    <source>
        <dbReference type="ARBA" id="ARBA00004906"/>
    </source>
</evidence>
<dbReference type="Pfam" id="PF21361">
    <property type="entry name" value="Sina_ZnF"/>
    <property type="match status" value="1"/>
</dbReference>
<sequence>MERASSEKSGLSNIHLKKRQRTDGNIRTAMVDFDVLDCPVCFEPLTIPIFQCDNGHLACSSCCSKLRDICPTCGSPIGHIRCRGMETVIESVFLPCINAKLGCAKRIPFLKQSTHKKECCFSFCSCPVQDCNYTGTYTDLYDHYAISTHQDSMGRGFECGTPFYVLMNISEKIFIKREFYMKLLFAVQCFREPYGVYVTVSCIAPSSPEVGHFSYEISYIKILQVNLETPPENSMLIPHSLLSGDLLDLRLCIKKLN</sequence>
<comment type="caution">
    <text evidence="14">The sequence shown here is derived from an EMBL/GenBank/DDBJ whole genome shotgun (WGS) entry which is preliminary data.</text>
</comment>
<evidence type="ECO:0000313" key="14">
    <source>
        <dbReference type="EMBL" id="KAG2325202.1"/>
    </source>
</evidence>
<protein>
    <recommendedName>
        <fullName evidence="4">RING-type E3 ubiquitin transferase</fullName>
        <ecNumber evidence="4">2.3.2.27</ecNumber>
    </recommendedName>
</protein>
<evidence type="ECO:0000256" key="3">
    <source>
        <dbReference type="ARBA" id="ARBA00009119"/>
    </source>
</evidence>
<dbReference type="InterPro" id="IPR049548">
    <property type="entry name" value="Sina-like_RING"/>
</dbReference>
<comment type="pathway">
    <text evidence="2">Protein modification; protein ubiquitination.</text>
</comment>
<dbReference type="GO" id="GO:0008270">
    <property type="term" value="F:zinc ion binding"/>
    <property type="evidence" value="ECO:0007669"/>
    <property type="project" value="UniProtKB-KW"/>
</dbReference>
<reference evidence="14 15" key="1">
    <citation type="submission" date="2020-02" db="EMBL/GenBank/DDBJ databases">
        <authorList>
            <person name="Ma Q."/>
            <person name="Huang Y."/>
            <person name="Song X."/>
            <person name="Pei D."/>
        </authorList>
    </citation>
    <scope>NUCLEOTIDE SEQUENCE [LARGE SCALE GENOMIC DNA]</scope>
    <source>
        <strain evidence="14">Sxm20200214</strain>
        <tissue evidence="14">Leaf</tissue>
    </source>
</reference>
<evidence type="ECO:0000256" key="10">
    <source>
        <dbReference type="ARBA" id="ARBA00024004"/>
    </source>
</evidence>
<evidence type="ECO:0000256" key="11">
    <source>
        <dbReference type="PROSITE-ProRule" id="PRU00455"/>
    </source>
</evidence>
<evidence type="ECO:0000256" key="4">
    <source>
        <dbReference type="ARBA" id="ARBA00012483"/>
    </source>
</evidence>
<comment type="similarity">
    <text evidence="3">Belongs to the SINA (Seven in absentia) family.</text>
</comment>
<dbReference type="EC" id="2.3.2.27" evidence="4"/>
<dbReference type="SUPFAM" id="SSF49599">
    <property type="entry name" value="TRAF domain-like"/>
    <property type="match status" value="1"/>
</dbReference>
<evidence type="ECO:0000313" key="15">
    <source>
        <dbReference type="Proteomes" id="UP000886595"/>
    </source>
</evidence>
<evidence type="ECO:0000256" key="1">
    <source>
        <dbReference type="ARBA" id="ARBA00000900"/>
    </source>
</evidence>
<evidence type="ECO:0000256" key="6">
    <source>
        <dbReference type="ARBA" id="ARBA00022723"/>
    </source>
</evidence>